<dbReference type="Gene3D" id="3.90.1530.10">
    <property type="entry name" value="Conserved hypothetical protein from pyrococcus furiosus pfu- 392566-001, ParB domain"/>
    <property type="match status" value="1"/>
</dbReference>
<feature type="non-terminal residue" evidence="3">
    <location>
        <position position="583"/>
    </location>
</feature>
<dbReference type="GO" id="GO:0045881">
    <property type="term" value="P:positive regulation of sporulation resulting in formation of a cellular spore"/>
    <property type="evidence" value="ECO:0007669"/>
    <property type="project" value="TreeGrafter"/>
</dbReference>
<dbReference type="Proteomes" id="UP000281261">
    <property type="component" value="Unassembled WGS sequence"/>
</dbReference>
<dbReference type="GO" id="GO:0007059">
    <property type="term" value="P:chromosome segregation"/>
    <property type="evidence" value="ECO:0007669"/>
    <property type="project" value="TreeGrafter"/>
</dbReference>
<dbReference type="Pfam" id="PF02195">
    <property type="entry name" value="ParB_N"/>
    <property type="match status" value="1"/>
</dbReference>
<feature type="compositionally biased region" description="Basic and acidic residues" evidence="1">
    <location>
        <begin position="240"/>
        <end position="253"/>
    </location>
</feature>
<dbReference type="InterPro" id="IPR050336">
    <property type="entry name" value="Chromosome_partition/occlusion"/>
</dbReference>
<name>A0A420ZB75_UNCK3</name>
<feature type="region of interest" description="Disordered" evidence="1">
    <location>
        <begin position="238"/>
        <end position="383"/>
    </location>
</feature>
<proteinExistence type="predicted"/>
<protein>
    <recommendedName>
        <fullName evidence="2">ParB-like N-terminal domain-containing protein</fullName>
    </recommendedName>
</protein>
<dbReference type="InterPro" id="IPR036086">
    <property type="entry name" value="ParB/Sulfiredoxin_sf"/>
</dbReference>
<gene>
    <name evidence="3" type="ORF">DRH29_05295</name>
</gene>
<dbReference type="SMART" id="SM00470">
    <property type="entry name" value="ParB"/>
    <property type="match status" value="1"/>
</dbReference>
<evidence type="ECO:0000313" key="3">
    <source>
        <dbReference type="EMBL" id="RLC36054.1"/>
    </source>
</evidence>
<accession>A0A420ZB75</accession>
<evidence type="ECO:0000259" key="2">
    <source>
        <dbReference type="SMART" id="SM00470"/>
    </source>
</evidence>
<evidence type="ECO:0000313" key="4">
    <source>
        <dbReference type="Proteomes" id="UP000281261"/>
    </source>
</evidence>
<feature type="compositionally biased region" description="Acidic residues" evidence="1">
    <location>
        <begin position="339"/>
        <end position="368"/>
    </location>
</feature>
<dbReference type="GO" id="GO:0005694">
    <property type="term" value="C:chromosome"/>
    <property type="evidence" value="ECO:0007669"/>
    <property type="project" value="TreeGrafter"/>
</dbReference>
<dbReference type="EMBL" id="QMNG01000090">
    <property type="protein sequence ID" value="RLC36054.1"/>
    <property type="molecule type" value="Genomic_DNA"/>
</dbReference>
<reference evidence="3 4" key="1">
    <citation type="submission" date="2018-06" db="EMBL/GenBank/DDBJ databases">
        <title>Extensive metabolic versatility and redundancy in microbially diverse, dynamic hydrothermal sediments.</title>
        <authorList>
            <person name="Dombrowski N."/>
            <person name="Teske A."/>
            <person name="Baker B.J."/>
        </authorList>
    </citation>
    <scope>NUCLEOTIDE SEQUENCE [LARGE SCALE GENOMIC DNA]</scope>
    <source>
        <strain evidence="3">B79_G16</strain>
    </source>
</reference>
<evidence type="ECO:0000256" key="1">
    <source>
        <dbReference type="SAM" id="MobiDB-lite"/>
    </source>
</evidence>
<dbReference type="PANTHER" id="PTHR33375">
    <property type="entry name" value="CHROMOSOME-PARTITIONING PROTEIN PARB-RELATED"/>
    <property type="match status" value="1"/>
</dbReference>
<feature type="compositionally biased region" description="Basic and acidic residues" evidence="1">
    <location>
        <begin position="322"/>
        <end position="338"/>
    </location>
</feature>
<dbReference type="SUPFAM" id="SSF110849">
    <property type="entry name" value="ParB/Sulfiredoxin"/>
    <property type="match status" value="2"/>
</dbReference>
<organism evidence="3 4">
    <name type="scientific">candidate division Kazan bacterium</name>
    <dbReference type="NCBI Taxonomy" id="2202143"/>
    <lineage>
        <taxon>Bacteria</taxon>
        <taxon>Bacteria division Kazan-3B-28</taxon>
    </lineage>
</organism>
<dbReference type="PANTHER" id="PTHR33375:SF1">
    <property type="entry name" value="CHROMOSOME-PARTITIONING PROTEIN PARB-RELATED"/>
    <property type="match status" value="1"/>
</dbReference>
<sequence>MGIEQRHVNIPISKLQVPPPEFSPRVIGGLSQTFVRRYREVIEAGEGEKLWPIEVWDKEPGKYWIVSGVHRYHAALEEGLAEIPCVVRDDITERTFLLEAFVPNLTHGYPYVENERREVVRILYSRGLSVKEIHEKTHISERTLQQWVKDLADQRRSMRNAAIMEMARNGLSHEEIARRVGLTRQGVDRILKMDKTAELQFCPSRSADYENAWNFHKLNKPDKTADEKASVNICSTFVNPKDDGHGFAKRDEESGYPDESPTFDHSDVLSSSFSENSPDDEGLDKDNDSAGFESGPTPNEPIAGQEDTEEPSHRVIPSSHRQGVEPEEARRSESREGETEALEEPTPDAEDVGYEESLEAQEDTDLEPEPASASSGRSREPDAKDLEQFAMFTNLPGEKQKAIEIIYYVAQRKQGARSFDLDDIAERVSGDGLSEWAWMQAVVNCAIVLALGTSAEVEEIAERLGLEPDVVRLIGTFVKMGVCNPIGTGLWNWARRNLWKTPPEWLLELVGLEKEDLWYALEGREAPSRDKVRNMDEEVLKFTNSTVLTLRSIRDQIRSHLYTKEALLLYLLSANKMTIVLNE</sequence>
<dbReference type="AlphaFoldDB" id="A0A420ZB75"/>
<dbReference type="InterPro" id="IPR003115">
    <property type="entry name" value="ParB_N"/>
</dbReference>
<feature type="domain" description="ParB-like N-terminal" evidence="2">
    <location>
        <begin position="8"/>
        <end position="102"/>
    </location>
</feature>
<comment type="caution">
    <text evidence="3">The sequence shown here is derived from an EMBL/GenBank/DDBJ whole genome shotgun (WGS) entry which is preliminary data.</text>
</comment>